<dbReference type="GO" id="GO:0000177">
    <property type="term" value="C:cytoplasmic exosome (RNase complex)"/>
    <property type="evidence" value="ECO:0007669"/>
    <property type="project" value="TreeGrafter"/>
</dbReference>
<evidence type="ECO:0000313" key="8">
    <source>
        <dbReference type="EnsemblMetazoa" id="BGLB011944-PB"/>
    </source>
</evidence>
<feature type="domain" description="Exoribonuclease phosphorolytic" evidence="6">
    <location>
        <begin position="25"/>
        <end position="143"/>
    </location>
</feature>
<dbReference type="VEuPathDB" id="VectorBase:BGLB011944"/>
<dbReference type="InterPro" id="IPR001247">
    <property type="entry name" value="ExoRNase_PH_dom1"/>
</dbReference>
<dbReference type="SUPFAM" id="SSF54211">
    <property type="entry name" value="Ribosomal protein S5 domain 2-like"/>
    <property type="match status" value="1"/>
</dbReference>
<dbReference type="Pfam" id="PF03725">
    <property type="entry name" value="RNase_PH_C"/>
    <property type="match status" value="1"/>
</dbReference>
<dbReference type="InterPro" id="IPR050080">
    <property type="entry name" value="RNase_PH"/>
</dbReference>
<dbReference type="Proteomes" id="UP000076420">
    <property type="component" value="Unassembled WGS sequence"/>
</dbReference>
<dbReference type="VEuPathDB" id="VectorBase:BGLAX_035703"/>
<dbReference type="GO" id="GO:0034475">
    <property type="term" value="P:U4 snRNA 3'-end processing"/>
    <property type="evidence" value="ECO:0007669"/>
    <property type="project" value="TreeGrafter"/>
</dbReference>
<keyword evidence="3" id="KW-0698">rRNA processing</keyword>
<dbReference type="InterPro" id="IPR027408">
    <property type="entry name" value="PNPase/RNase_PH_dom_sf"/>
</dbReference>
<dbReference type="InterPro" id="IPR020568">
    <property type="entry name" value="Ribosomal_Su5_D2-typ_SF"/>
</dbReference>
<sequence>MAAAFIVVRKEDLEAQQNAESCQTLRCLTSELGCLTRSDGSVSFSQGDTTVLAVSYGPAEVRINQEQYDKATVEVVYKPKVGLPRPIDRKREAILKSTLEAAIVTSLHPRSSISIIIQETEDLGSNMACCINAACLALLDAAVHMAFMVAAVAVSIMEDGQIKLDPNKKEELEGRATLTFVFDSADLKVVSVVTSGTFSQEEYKKSIDLTRLAAERVFQFYRDSLSKKLMQSI</sequence>
<dbReference type="PANTHER" id="PTHR11953:SF1">
    <property type="entry name" value="EXOSOME COMPLEX COMPONENT RRP46"/>
    <property type="match status" value="1"/>
</dbReference>
<evidence type="ECO:0000259" key="7">
    <source>
        <dbReference type="Pfam" id="PF03725"/>
    </source>
</evidence>
<dbReference type="EnsemblMetazoa" id="BGLB011944-RB">
    <property type="protein sequence ID" value="BGLB011944-PB"/>
    <property type="gene ID" value="BGLB011944"/>
</dbReference>
<keyword evidence="5" id="KW-0539">Nucleus</keyword>
<dbReference type="GO" id="GO:0000176">
    <property type="term" value="C:nuclear exosome (RNase complex)"/>
    <property type="evidence" value="ECO:0007669"/>
    <property type="project" value="TreeGrafter"/>
</dbReference>
<dbReference type="GO" id="GO:0005730">
    <property type="term" value="C:nucleolus"/>
    <property type="evidence" value="ECO:0007669"/>
    <property type="project" value="TreeGrafter"/>
</dbReference>
<dbReference type="GO" id="GO:0071028">
    <property type="term" value="P:nuclear mRNA surveillance"/>
    <property type="evidence" value="ECO:0007669"/>
    <property type="project" value="TreeGrafter"/>
</dbReference>
<evidence type="ECO:0000313" key="9">
    <source>
        <dbReference type="Proteomes" id="UP000076420"/>
    </source>
</evidence>
<evidence type="ECO:0000259" key="6">
    <source>
        <dbReference type="Pfam" id="PF01138"/>
    </source>
</evidence>
<dbReference type="STRING" id="6526.A0A2C9K281"/>
<dbReference type="OrthoDB" id="27298at2759"/>
<comment type="similarity">
    <text evidence="2">Belongs to the RNase PH family.</text>
</comment>
<accession>A0A2C9K281</accession>
<evidence type="ECO:0000256" key="1">
    <source>
        <dbReference type="ARBA" id="ARBA00004123"/>
    </source>
</evidence>
<dbReference type="Pfam" id="PF01138">
    <property type="entry name" value="RNase_PH"/>
    <property type="match status" value="1"/>
</dbReference>
<dbReference type="GO" id="GO:0003723">
    <property type="term" value="F:RNA binding"/>
    <property type="evidence" value="ECO:0007669"/>
    <property type="project" value="TreeGrafter"/>
</dbReference>
<evidence type="ECO:0000256" key="3">
    <source>
        <dbReference type="ARBA" id="ARBA00022552"/>
    </source>
</evidence>
<dbReference type="GO" id="GO:0016075">
    <property type="term" value="P:rRNA catabolic process"/>
    <property type="evidence" value="ECO:0007669"/>
    <property type="project" value="TreeGrafter"/>
</dbReference>
<dbReference type="PANTHER" id="PTHR11953">
    <property type="entry name" value="EXOSOME COMPLEX COMPONENT"/>
    <property type="match status" value="1"/>
</dbReference>
<dbReference type="InterPro" id="IPR036345">
    <property type="entry name" value="ExoRNase_PH_dom2_sf"/>
</dbReference>
<evidence type="ECO:0000256" key="4">
    <source>
        <dbReference type="ARBA" id="ARBA00022835"/>
    </source>
</evidence>
<dbReference type="CDD" id="cd11372">
    <property type="entry name" value="RNase_PH_RRP46"/>
    <property type="match status" value="1"/>
</dbReference>
<evidence type="ECO:0000256" key="2">
    <source>
        <dbReference type="ARBA" id="ARBA00006678"/>
    </source>
</evidence>
<dbReference type="Gene3D" id="3.30.230.70">
    <property type="entry name" value="GHMP Kinase, N-terminal domain"/>
    <property type="match status" value="1"/>
</dbReference>
<organism evidence="8 9">
    <name type="scientific">Biomphalaria glabrata</name>
    <name type="common">Bloodfluke planorb</name>
    <name type="synonym">Freshwater snail</name>
    <dbReference type="NCBI Taxonomy" id="6526"/>
    <lineage>
        <taxon>Eukaryota</taxon>
        <taxon>Metazoa</taxon>
        <taxon>Spiralia</taxon>
        <taxon>Lophotrochozoa</taxon>
        <taxon>Mollusca</taxon>
        <taxon>Gastropoda</taxon>
        <taxon>Heterobranchia</taxon>
        <taxon>Euthyneura</taxon>
        <taxon>Panpulmonata</taxon>
        <taxon>Hygrophila</taxon>
        <taxon>Lymnaeoidea</taxon>
        <taxon>Planorbidae</taxon>
        <taxon>Biomphalaria</taxon>
    </lineage>
</organism>
<protein>
    <submittedName>
        <fullName evidence="8">Uncharacterized protein</fullName>
    </submittedName>
</protein>
<gene>
    <name evidence="8" type="primary">106078634</name>
</gene>
<comment type="subcellular location">
    <subcellularLocation>
        <location evidence="1">Nucleus</location>
    </subcellularLocation>
</comment>
<evidence type="ECO:0000256" key="5">
    <source>
        <dbReference type="ARBA" id="ARBA00023242"/>
    </source>
</evidence>
<feature type="domain" description="Exoribonuclease phosphorolytic" evidence="7">
    <location>
        <begin position="148"/>
        <end position="209"/>
    </location>
</feature>
<keyword evidence="4" id="KW-0271">Exosome</keyword>
<dbReference type="RefSeq" id="XP_013095027.2">
    <property type="nucleotide sequence ID" value="XM_013239573.2"/>
</dbReference>
<reference evidence="8" key="1">
    <citation type="submission" date="2020-05" db="UniProtKB">
        <authorList>
            <consortium name="EnsemblMetazoa"/>
        </authorList>
    </citation>
    <scope>IDENTIFICATION</scope>
    <source>
        <strain evidence="8">BB02</strain>
    </source>
</reference>
<proteinExistence type="inferred from homology"/>
<dbReference type="AlphaFoldDB" id="A0A2C9K281"/>
<dbReference type="InterPro" id="IPR015847">
    <property type="entry name" value="ExoRNase_PH_dom2"/>
</dbReference>
<name>A0A2C9K281_BIOGL</name>
<dbReference type="KEGG" id="bgt:106078634"/>
<dbReference type="GO" id="GO:0071051">
    <property type="term" value="P:poly(A)-dependent snoRNA 3'-end processing"/>
    <property type="evidence" value="ECO:0007669"/>
    <property type="project" value="TreeGrafter"/>
</dbReference>
<dbReference type="GO" id="GO:0006364">
    <property type="term" value="P:rRNA processing"/>
    <property type="evidence" value="ECO:0007669"/>
    <property type="project" value="UniProtKB-KW"/>
</dbReference>
<dbReference type="SUPFAM" id="SSF55666">
    <property type="entry name" value="Ribonuclease PH domain 2-like"/>
    <property type="match status" value="1"/>
</dbReference>